<dbReference type="Gene3D" id="3.30.250.20">
    <property type="entry name" value="L1 transposable element, C-terminal domain"/>
    <property type="match status" value="1"/>
</dbReference>
<reference evidence="3 4" key="1">
    <citation type="submission" date="2024-04" db="EMBL/GenBank/DDBJ databases">
        <authorList>
            <person name="Waldvogel A.-M."/>
            <person name="Schoenle A."/>
        </authorList>
    </citation>
    <scope>NUCLEOTIDE SEQUENCE [LARGE SCALE GENOMIC DNA]</scope>
</reference>
<feature type="compositionally biased region" description="Acidic residues" evidence="1">
    <location>
        <begin position="67"/>
        <end position="82"/>
    </location>
</feature>
<feature type="compositionally biased region" description="Low complexity" evidence="1">
    <location>
        <begin position="247"/>
        <end position="265"/>
    </location>
</feature>
<accession>A0AAV2JBW3</accession>
<dbReference type="PANTHER" id="PTHR11505">
    <property type="entry name" value="L1 TRANSPOSABLE ELEMENT-RELATED"/>
    <property type="match status" value="1"/>
</dbReference>
<dbReference type="EMBL" id="OZ035833">
    <property type="protein sequence ID" value="CAL1574293.1"/>
    <property type="molecule type" value="Genomic_DNA"/>
</dbReference>
<sequence length="276" mass="32736">MSARDGHRRKEENKEEEEEEEDGKETGEEKEGEKEEEDKEKKGEKKEEEEEEKEEEKMKEEKGEEKEKEEEEQETKEEEKEEEEKKEVVEKEEDEKKEEKKEEEEEKEEFYEAAETLLHQDCSDTDKGHRTSAQPSAAGGRPRPLIVRFHYYQEKERIQRLAREKGRLEFRGNPLLIFPDFSAELNRRRSAFNEVKALLRGNDRVRYGLLYPARQRVSWDGETKVFDNPKKVFHSSTLDRRVPLHAPPTHHQAPPTHHQAPPTQQEVDSDMVEILI</sequence>
<dbReference type="Pfam" id="PF02994">
    <property type="entry name" value="Transposase_22"/>
    <property type="match status" value="1"/>
</dbReference>
<feature type="compositionally biased region" description="Basic and acidic residues" evidence="1">
    <location>
        <begin position="55"/>
        <end position="66"/>
    </location>
</feature>
<dbReference type="InterPro" id="IPR043636">
    <property type="entry name" value="L1_RRM_dom"/>
</dbReference>
<evidence type="ECO:0000313" key="3">
    <source>
        <dbReference type="EMBL" id="CAL1574293.1"/>
    </source>
</evidence>
<feature type="compositionally biased region" description="Basic and acidic residues" evidence="1">
    <location>
        <begin position="24"/>
        <end position="46"/>
    </location>
</feature>
<evidence type="ECO:0000259" key="2">
    <source>
        <dbReference type="Pfam" id="PF02994"/>
    </source>
</evidence>
<evidence type="ECO:0000313" key="4">
    <source>
        <dbReference type="Proteomes" id="UP001497482"/>
    </source>
</evidence>
<name>A0AAV2JBW3_KNICA</name>
<protein>
    <recommendedName>
        <fullName evidence="2">L1 transposable element RRM domain-containing protein</fullName>
    </recommendedName>
</protein>
<dbReference type="Proteomes" id="UP001497482">
    <property type="component" value="Chromosome 11"/>
</dbReference>
<dbReference type="AlphaFoldDB" id="A0AAV2JBW3"/>
<feature type="compositionally biased region" description="Acidic residues" evidence="1">
    <location>
        <begin position="90"/>
        <end position="112"/>
    </location>
</feature>
<dbReference type="InterPro" id="IPR042566">
    <property type="entry name" value="L1_C"/>
</dbReference>
<gene>
    <name evidence="3" type="ORF">KC01_LOCUS6030</name>
</gene>
<feature type="region of interest" description="Disordered" evidence="1">
    <location>
        <begin position="238"/>
        <end position="269"/>
    </location>
</feature>
<evidence type="ECO:0000256" key="1">
    <source>
        <dbReference type="SAM" id="MobiDB-lite"/>
    </source>
</evidence>
<organism evidence="3 4">
    <name type="scientific">Knipowitschia caucasica</name>
    <name type="common">Caucasian dwarf goby</name>
    <name type="synonym">Pomatoschistus caucasicus</name>
    <dbReference type="NCBI Taxonomy" id="637954"/>
    <lineage>
        <taxon>Eukaryota</taxon>
        <taxon>Metazoa</taxon>
        <taxon>Chordata</taxon>
        <taxon>Craniata</taxon>
        <taxon>Vertebrata</taxon>
        <taxon>Euteleostomi</taxon>
        <taxon>Actinopterygii</taxon>
        <taxon>Neopterygii</taxon>
        <taxon>Teleostei</taxon>
        <taxon>Neoteleostei</taxon>
        <taxon>Acanthomorphata</taxon>
        <taxon>Gobiaria</taxon>
        <taxon>Gobiiformes</taxon>
        <taxon>Gobioidei</taxon>
        <taxon>Gobiidae</taxon>
        <taxon>Gobiinae</taxon>
        <taxon>Knipowitschia</taxon>
    </lineage>
</organism>
<feature type="compositionally biased region" description="Acidic residues" evidence="1">
    <location>
        <begin position="14"/>
        <end position="23"/>
    </location>
</feature>
<proteinExistence type="predicted"/>
<feature type="compositionally biased region" description="Basic and acidic residues" evidence="1">
    <location>
        <begin position="1"/>
        <end position="13"/>
    </location>
</feature>
<feature type="region of interest" description="Disordered" evidence="1">
    <location>
        <begin position="1"/>
        <end position="141"/>
    </location>
</feature>
<dbReference type="InterPro" id="IPR004244">
    <property type="entry name" value="Transposase_22"/>
</dbReference>
<keyword evidence="4" id="KW-1185">Reference proteome</keyword>
<feature type="domain" description="L1 transposable element RRM" evidence="2">
    <location>
        <begin position="108"/>
        <end position="176"/>
    </location>
</feature>